<evidence type="ECO:0008006" key="2">
    <source>
        <dbReference type="Google" id="ProtNLM"/>
    </source>
</evidence>
<dbReference type="AlphaFoldDB" id="A0A382L7V7"/>
<dbReference type="PANTHER" id="PTHR42924:SF3">
    <property type="entry name" value="POLYMERASE_HISTIDINOL PHOSPHATASE N-TERMINAL DOMAIN-CONTAINING PROTEIN"/>
    <property type="match status" value="1"/>
</dbReference>
<dbReference type="GO" id="GO:0035312">
    <property type="term" value="F:5'-3' DNA exonuclease activity"/>
    <property type="evidence" value="ECO:0007669"/>
    <property type="project" value="TreeGrafter"/>
</dbReference>
<name>A0A382L7V7_9ZZZZ</name>
<protein>
    <recommendedName>
        <fullName evidence="2">Polymerase/histidinol phosphatase N-terminal domain-containing protein</fullName>
    </recommendedName>
</protein>
<reference evidence="1" key="1">
    <citation type="submission" date="2018-05" db="EMBL/GenBank/DDBJ databases">
        <authorList>
            <person name="Lanie J.A."/>
            <person name="Ng W.-L."/>
            <person name="Kazmierczak K.M."/>
            <person name="Andrzejewski T.M."/>
            <person name="Davidsen T.M."/>
            <person name="Wayne K.J."/>
            <person name="Tettelin H."/>
            <person name="Glass J.I."/>
            <person name="Rusch D."/>
            <person name="Podicherti R."/>
            <person name="Tsui H.-C.T."/>
            <person name="Winkler M.E."/>
        </authorList>
    </citation>
    <scope>NUCLEOTIDE SEQUENCE</scope>
</reference>
<dbReference type="EMBL" id="UINC01084940">
    <property type="protein sequence ID" value="SVC32033.1"/>
    <property type="molecule type" value="Genomic_DNA"/>
</dbReference>
<gene>
    <name evidence="1" type="ORF">METZ01_LOCUS284887</name>
</gene>
<dbReference type="Gene3D" id="3.20.20.140">
    <property type="entry name" value="Metal-dependent hydrolases"/>
    <property type="match status" value="1"/>
</dbReference>
<organism evidence="1">
    <name type="scientific">marine metagenome</name>
    <dbReference type="NCBI Taxonomy" id="408172"/>
    <lineage>
        <taxon>unclassified sequences</taxon>
        <taxon>metagenomes</taxon>
        <taxon>ecological metagenomes</taxon>
    </lineage>
</organism>
<dbReference type="InterPro" id="IPR016195">
    <property type="entry name" value="Pol/histidinol_Pase-like"/>
</dbReference>
<dbReference type="InterPro" id="IPR052018">
    <property type="entry name" value="PHP_domain"/>
</dbReference>
<evidence type="ECO:0000313" key="1">
    <source>
        <dbReference type="EMBL" id="SVC32033.1"/>
    </source>
</evidence>
<dbReference type="PANTHER" id="PTHR42924">
    <property type="entry name" value="EXONUCLEASE"/>
    <property type="match status" value="1"/>
</dbReference>
<dbReference type="GO" id="GO:0004534">
    <property type="term" value="F:5'-3' RNA exonuclease activity"/>
    <property type="evidence" value="ECO:0007669"/>
    <property type="project" value="TreeGrafter"/>
</dbReference>
<dbReference type="SUPFAM" id="SSF89550">
    <property type="entry name" value="PHP domain-like"/>
    <property type="match status" value="1"/>
</dbReference>
<sequence length="295" mass="33152">MSDYINPYTDSRRWLRGNLHGHTCCGKFMDAAVSGQIYANLGYDFMAITDHNLVHDSNQWRSWQEQVGLVIIPGEENGSTDHILEIGVSAVTPTSSESYVARAKTLRDAGGFIIGCHPQEYPDRGEKNVSDAAEILHGFELFNGLREGRGFDEMANVDLWDEILTQGHKIWGVATDDFHCAHITPGHGWVCVQMPEDVPEKVPWKTIVQQLKKGAFFASTYSSFEEIILEDGILKVTTKQSREIQIIADGGQVVFQVEGTNLEWRVESNLTYFRIEALSGVKRAWSQPFFSTIHT</sequence>
<accession>A0A382L7V7</accession>
<proteinExistence type="predicted"/>